<dbReference type="Pfam" id="PF07963">
    <property type="entry name" value="N_methyl"/>
    <property type="match status" value="1"/>
</dbReference>
<dbReference type="NCBIfam" id="TIGR02532">
    <property type="entry name" value="IV_pilin_GFxxxE"/>
    <property type="match status" value="1"/>
</dbReference>
<reference evidence="1" key="1">
    <citation type="submission" date="2018-05" db="EMBL/GenBank/DDBJ databases">
        <authorList>
            <person name="Lanie J.A."/>
            <person name="Ng W.-L."/>
            <person name="Kazmierczak K.M."/>
            <person name="Andrzejewski T.M."/>
            <person name="Davidsen T.M."/>
            <person name="Wayne K.J."/>
            <person name="Tettelin H."/>
            <person name="Glass J.I."/>
            <person name="Rusch D."/>
            <person name="Podicherti R."/>
            <person name="Tsui H.-C.T."/>
            <person name="Winkler M.E."/>
        </authorList>
    </citation>
    <scope>NUCLEOTIDE SEQUENCE</scope>
</reference>
<dbReference type="EMBL" id="UINC01082587">
    <property type="protein sequence ID" value="SVC27489.1"/>
    <property type="molecule type" value="Genomic_DNA"/>
</dbReference>
<evidence type="ECO:0008006" key="2">
    <source>
        <dbReference type="Google" id="ProtNLM"/>
    </source>
</evidence>
<dbReference type="PANTHER" id="PTHR30093">
    <property type="entry name" value="GENERAL SECRETION PATHWAY PROTEIN G"/>
    <property type="match status" value="1"/>
</dbReference>
<dbReference type="Gene3D" id="3.30.700.10">
    <property type="entry name" value="Glycoprotein, Type 4 Pilin"/>
    <property type="match status" value="1"/>
</dbReference>
<dbReference type="AlphaFoldDB" id="A0A382KT69"/>
<sequence length="206" mass="23407">MQVMFKKNKAFTLIELLVVIAIIAILAALLLPALARAKENATGIACMNNNKQIMLAWSLFASDNEDRIPYASAYKSEPSWNFAWAVGVLRLTGVNQDLSFVTEGVLKKYLGYSKDVFKCPADKAIITDNKGNNIYRDRSYSMNIFMGGWSGWPFSEDRRWTTYRKLEEIRNPSNRWVLLDMRGESINAGNYRVDMAGYPGDESKYC</sequence>
<evidence type="ECO:0000313" key="1">
    <source>
        <dbReference type="EMBL" id="SVC27489.1"/>
    </source>
</evidence>
<organism evidence="1">
    <name type="scientific">marine metagenome</name>
    <dbReference type="NCBI Taxonomy" id="408172"/>
    <lineage>
        <taxon>unclassified sequences</taxon>
        <taxon>metagenomes</taxon>
        <taxon>ecological metagenomes</taxon>
    </lineage>
</organism>
<protein>
    <recommendedName>
        <fullName evidence="2">Type II secretion system protein GspG C-terminal domain-containing protein</fullName>
    </recommendedName>
</protein>
<dbReference type="InterPro" id="IPR012902">
    <property type="entry name" value="N_methyl_site"/>
</dbReference>
<accession>A0A382KT69</accession>
<dbReference type="SUPFAM" id="SSF54523">
    <property type="entry name" value="Pili subunits"/>
    <property type="match status" value="1"/>
</dbReference>
<feature type="non-terminal residue" evidence="1">
    <location>
        <position position="206"/>
    </location>
</feature>
<name>A0A382KT69_9ZZZZ</name>
<dbReference type="InterPro" id="IPR045584">
    <property type="entry name" value="Pilin-like"/>
</dbReference>
<gene>
    <name evidence="1" type="ORF">METZ01_LOCUS280343</name>
</gene>
<dbReference type="PANTHER" id="PTHR30093:SF2">
    <property type="entry name" value="TYPE II SECRETION SYSTEM PROTEIN H"/>
    <property type="match status" value="1"/>
</dbReference>
<proteinExistence type="predicted"/>